<accession>A0ACC1P466</accession>
<keyword evidence="2" id="KW-1185">Reference proteome</keyword>
<evidence type="ECO:0000313" key="1">
    <source>
        <dbReference type="EMBL" id="KAJ2986599.1"/>
    </source>
</evidence>
<sequence length="71" mass="8012">MTPPELNTSPPSRKDVYLRKSSSGRPTFQRARLWEAWGREWDPADGCGREGAQQEREQEIAEGVDPAEEAP</sequence>
<proteinExistence type="predicted"/>
<reference evidence="1" key="1">
    <citation type="submission" date="2022-08" db="EMBL/GenBank/DDBJ databases">
        <title>Genome Sequence of Pycnoporus sanguineus.</title>
        <authorList>
            <person name="Buettner E."/>
        </authorList>
    </citation>
    <scope>NUCLEOTIDE SEQUENCE</scope>
    <source>
        <strain evidence="1">CG-C14</strain>
    </source>
</reference>
<comment type="caution">
    <text evidence="1">The sequence shown here is derived from an EMBL/GenBank/DDBJ whole genome shotgun (WGS) entry which is preliminary data.</text>
</comment>
<dbReference type="Proteomes" id="UP001144978">
    <property type="component" value="Unassembled WGS sequence"/>
</dbReference>
<organism evidence="1 2">
    <name type="scientific">Trametes sanguinea</name>
    <dbReference type="NCBI Taxonomy" id="158606"/>
    <lineage>
        <taxon>Eukaryota</taxon>
        <taxon>Fungi</taxon>
        <taxon>Dikarya</taxon>
        <taxon>Basidiomycota</taxon>
        <taxon>Agaricomycotina</taxon>
        <taxon>Agaricomycetes</taxon>
        <taxon>Polyporales</taxon>
        <taxon>Polyporaceae</taxon>
        <taxon>Trametes</taxon>
    </lineage>
</organism>
<name>A0ACC1P466_9APHY</name>
<gene>
    <name evidence="1" type="ORF">NUW54_g9708</name>
</gene>
<protein>
    <submittedName>
        <fullName evidence="1">Uncharacterized protein</fullName>
    </submittedName>
</protein>
<dbReference type="EMBL" id="JANSHE010003318">
    <property type="protein sequence ID" value="KAJ2986599.1"/>
    <property type="molecule type" value="Genomic_DNA"/>
</dbReference>
<evidence type="ECO:0000313" key="2">
    <source>
        <dbReference type="Proteomes" id="UP001144978"/>
    </source>
</evidence>